<feature type="transmembrane region" description="Helical" evidence="5">
    <location>
        <begin position="151"/>
        <end position="171"/>
    </location>
</feature>
<evidence type="ECO:0000256" key="1">
    <source>
        <dbReference type="ARBA" id="ARBA00004141"/>
    </source>
</evidence>
<keyword evidence="8" id="KW-1185">Reference proteome</keyword>
<evidence type="ECO:0000313" key="7">
    <source>
        <dbReference type="EMBL" id="TRY72528.1"/>
    </source>
</evidence>
<dbReference type="CDD" id="cd17317">
    <property type="entry name" value="MFS_SLC22"/>
    <property type="match status" value="1"/>
</dbReference>
<dbReference type="Proteomes" id="UP000318571">
    <property type="component" value="Chromosome 7"/>
</dbReference>
<dbReference type="GO" id="GO:0016020">
    <property type="term" value="C:membrane"/>
    <property type="evidence" value="ECO:0007669"/>
    <property type="project" value="UniProtKB-SubCell"/>
</dbReference>
<dbReference type="PROSITE" id="PS50850">
    <property type="entry name" value="MFS"/>
    <property type="match status" value="1"/>
</dbReference>
<keyword evidence="4 5" id="KW-0472">Membrane</keyword>
<feature type="transmembrane region" description="Helical" evidence="5">
    <location>
        <begin position="433"/>
        <end position="458"/>
    </location>
</feature>
<evidence type="ECO:0000259" key="6">
    <source>
        <dbReference type="PROSITE" id="PS50850"/>
    </source>
</evidence>
<dbReference type="PANTHER" id="PTHR24064">
    <property type="entry name" value="SOLUTE CARRIER FAMILY 22 MEMBER"/>
    <property type="match status" value="1"/>
</dbReference>
<dbReference type="InterPro" id="IPR020846">
    <property type="entry name" value="MFS_dom"/>
</dbReference>
<feature type="transmembrane region" description="Helical" evidence="5">
    <location>
        <begin position="237"/>
        <end position="258"/>
    </location>
</feature>
<dbReference type="SUPFAM" id="SSF103473">
    <property type="entry name" value="MFS general substrate transporter"/>
    <property type="match status" value="1"/>
</dbReference>
<dbReference type="Pfam" id="PF00083">
    <property type="entry name" value="Sugar_tr"/>
    <property type="match status" value="1"/>
</dbReference>
<keyword evidence="3 5" id="KW-1133">Transmembrane helix</keyword>
<keyword evidence="2 5" id="KW-0812">Transmembrane</keyword>
<feature type="transmembrane region" description="Helical" evidence="5">
    <location>
        <begin position="408"/>
        <end position="427"/>
    </location>
</feature>
<evidence type="ECO:0000256" key="5">
    <source>
        <dbReference type="SAM" id="Phobius"/>
    </source>
</evidence>
<gene>
    <name evidence="7" type="ORF">TCAL_12459</name>
</gene>
<evidence type="ECO:0000256" key="2">
    <source>
        <dbReference type="ARBA" id="ARBA00022692"/>
    </source>
</evidence>
<dbReference type="AlphaFoldDB" id="A0A553P4B3"/>
<comment type="caution">
    <text evidence="7">The sequence shown here is derived from an EMBL/GenBank/DDBJ whole genome shotgun (WGS) entry which is preliminary data.</text>
</comment>
<comment type="subcellular location">
    <subcellularLocation>
        <location evidence="1">Membrane</location>
        <topology evidence="1">Multi-pass membrane protein</topology>
    </subcellularLocation>
</comment>
<feature type="transmembrane region" description="Helical" evidence="5">
    <location>
        <begin position="470"/>
        <end position="488"/>
    </location>
</feature>
<protein>
    <recommendedName>
        <fullName evidence="6">Major facilitator superfamily (MFS) profile domain-containing protein</fullName>
    </recommendedName>
</protein>
<dbReference type="STRING" id="6832.A0A553P4B3"/>
<feature type="transmembrane region" description="Helical" evidence="5">
    <location>
        <begin position="379"/>
        <end position="401"/>
    </location>
</feature>
<organism evidence="7 8">
    <name type="scientific">Tigriopus californicus</name>
    <name type="common">Marine copepod</name>
    <dbReference type="NCBI Taxonomy" id="6832"/>
    <lineage>
        <taxon>Eukaryota</taxon>
        <taxon>Metazoa</taxon>
        <taxon>Ecdysozoa</taxon>
        <taxon>Arthropoda</taxon>
        <taxon>Crustacea</taxon>
        <taxon>Multicrustacea</taxon>
        <taxon>Hexanauplia</taxon>
        <taxon>Copepoda</taxon>
        <taxon>Harpacticoida</taxon>
        <taxon>Harpacticidae</taxon>
        <taxon>Tigriopus</taxon>
    </lineage>
</organism>
<reference evidence="7 8" key="1">
    <citation type="journal article" date="2018" name="Nat. Ecol. Evol.">
        <title>Genomic signatures of mitonuclear coevolution across populations of Tigriopus californicus.</title>
        <authorList>
            <person name="Barreto F.S."/>
            <person name="Watson E.T."/>
            <person name="Lima T.G."/>
            <person name="Willett C.S."/>
            <person name="Edmands S."/>
            <person name="Li W."/>
            <person name="Burton R.S."/>
        </authorList>
    </citation>
    <scope>NUCLEOTIDE SEQUENCE [LARGE SCALE GENOMIC DNA]</scope>
    <source>
        <strain evidence="7 8">San Diego</strain>
    </source>
</reference>
<evidence type="ECO:0000256" key="3">
    <source>
        <dbReference type="ARBA" id="ARBA00022989"/>
    </source>
</evidence>
<dbReference type="OMA" id="CWIVELA"/>
<feature type="transmembrane region" description="Helical" evidence="5">
    <location>
        <begin position="178"/>
        <end position="197"/>
    </location>
</feature>
<feature type="transmembrane region" description="Helical" evidence="5">
    <location>
        <begin position="203"/>
        <end position="225"/>
    </location>
</feature>
<dbReference type="EMBL" id="VCGU01000008">
    <property type="protein sequence ID" value="TRY72528.1"/>
    <property type="molecule type" value="Genomic_DNA"/>
</dbReference>
<proteinExistence type="predicted"/>
<feature type="domain" description="Major facilitator superfamily (MFS) profile" evidence="6">
    <location>
        <begin position="101"/>
        <end position="524"/>
    </location>
</feature>
<name>A0A553P4B3_TIGCA</name>
<sequence length="557" mass="61811">MAETSSSESEDIRKDSVIPIEAEDQIIKAIGDIGTWQLKWFSFLCLITLPTAFPSLSITFLSASTDFWCSQPDSFPGSTEEWRNISSPVIFEGGIYVYDQCNTKNATEEFLFAEDNVTVACEAWDFDRSTYSNTIIQHFGLVCDRSSYKNLAQSVYFFGLVIGVFGTGYAADIVGRRMTLIPIVFGMAFFGCLSAVMPTIEAFIAVRFFHGMCTIGVFAVTFVWVMEVVGGKWQTILGIGFEGPWVVGWFLLALIAYLTPDWKHIQFITSFPAFITVVLCWFLPESPKWLLSSGKVVEAEKIVREAVELNGRVLPADWKLQAIPSQTTKDLSPFMSFFQLFTHKHLCIKTLILYFNWFANSFVYYGLTLNSENLGGTIMVNFLLNGAMEIPAYLFSLYILLKKGRKRPYVIMIITGGIALFCTIAIPRDVFAYNWPLVVLALIGKLMITGTFAIAYVYSAEIYPTVVRSTGVGSSSLFARVGGALAPYVGSLDKVFNPSIPIVIFGATAILAGILALFLPETKGRKLPDSFEEGEAVKVNFRDGLFKSSKLSPVPTT</sequence>
<evidence type="ECO:0000256" key="4">
    <source>
        <dbReference type="ARBA" id="ARBA00023136"/>
    </source>
</evidence>
<evidence type="ECO:0000313" key="8">
    <source>
        <dbReference type="Proteomes" id="UP000318571"/>
    </source>
</evidence>
<dbReference type="OrthoDB" id="5141738at2759"/>
<accession>A0A553P4B3</accession>
<dbReference type="InterPro" id="IPR005828">
    <property type="entry name" value="MFS_sugar_transport-like"/>
</dbReference>
<feature type="transmembrane region" description="Helical" evidence="5">
    <location>
        <begin position="346"/>
        <end position="367"/>
    </location>
</feature>
<dbReference type="Gene3D" id="1.20.1250.20">
    <property type="entry name" value="MFS general substrate transporter like domains"/>
    <property type="match status" value="1"/>
</dbReference>
<feature type="transmembrane region" description="Helical" evidence="5">
    <location>
        <begin position="500"/>
        <end position="519"/>
    </location>
</feature>
<dbReference type="InterPro" id="IPR036259">
    <property type="entry name" value="MFS_trans_sf"/>
</dbReference>
<dbReference type="GO" id="GO:0022857">
    <property type="term" value="F:transmembrane transporter activity"/>
    <property type="evidence" value="ECO:0007669"/>
    <property type="project" value="InterPro"/>
</dbReference>